<proteinExistence type="predicted"/>
<keyword evidence="1" id="KW-0472">Membrane</keyword>
<dbReference type="OrthoDB" id="65739at2"/>
<reference evidence="2 3" key="1">
    <citation type="submission" date="2017-10" db="EMBL/GenBank/DDBJ databases">
        <title>Nyctiphanis sp. nov., isolated from the stomach of the euphausiid Nyctiphanes simplex (Hansen, 1911) in the Gulf of California.</title>
        <authorList>
            <person name="Gomez-Gil B."/>
            <person name="Aguilar-Mendez M."/>
            <person name="Lopez-Cortes A."/>
            <person name="Gomez-Gutierrez J."/>
            <person name="Roque A."/>
            <person name="Lang E."/>
            <person name="Gonzalez-Castillo A."/>
        </authorList>
    </citation>
    <scope>NUCLEOTIDE SEQUENCE [LARGE SCALE GENOMIC DNA]</scope>
    <source>
        <strain evidence="2 3">CAIM 600</strain>
    </source>
</reference>
<keyword evidence="1" id="KW-1133">Transmembrane helix</keyword>
<sequence length="219" mass="23113">MPIAIALIVLGASSALFTLCWETEITDNARDSDKGRLIGRCFKWIGISQMAGSTMAFTLMGAGHDLALPQSAQVAGLILFAVSSGLAAVFGRLAMSPSVPLAGKTKQLTTPVQGKQKNVGNLLLTGLLALVLLGHTSGSMVAPFLEMHLLEKLNITDISQLSLAYVPGAMLSLLFAEKLGKLVDNMQPARFFAVFGGLGAASSWLLVQTDSLWQVSYCS</sequence>
<evidence type="ECO:0000313" key="2">
    <source>
        <dbReference type="EMBL" id="RXJ73222.1"/>
    </source>
</evidence>
<dbReference type="InterPro" id="IPR036259">
    <property type="entry name" value="MFS_trans_sf"/>
</dbReference>
<feature type="transmembrane region" description="Helical" evidence="1">
    <location>
        <begin position="74"/>
        <end position="95"/>
    </location>
</feature>
<dbReference type="SUPFAM" id="SSF103473">
    <property type="entry name" value="MFS general substrate transporter"/>
    <property type="match status" value="1"/>
</dbReference>
<feature type="transmembrane region" description="Helical" evidence="1">
    <location>
        <begin position="157"/>
        <end position="176"/>
    </location>
</feature>
<gene>
    <name evidence="2" type="ORF">CS022_10785</name>
</gene>
<evidence type="ECO:0000313" key="3">
    <source>
        <dbReference type="Proteomes" id="UP000290287"/>
    </source>
</evidence>
<keyword evidence="3" id="KW-1185">Reference proteome</keyword>
<feature type="transmembrane region" description="Helical" evidence="1">
    <location>
        <begin position="188"/>
        <end position="207"/>
    </location>
</feature>
<dbReference type="Proteomes" id="UP000290287">
    <property type="component" value="Unassembled WGS sequence"/>
</dbReference>
<feature type="transmembrane region" description="Helical" evidence="1">
    <location>
        <begin position="44"/>
        <end position="62"/>
    </location>
</feature>
<keyword evidence="1" id="KW-0812">Transmembrane</keyword>
<organism evidence="2 3">
    <name type="scientific">Veronia nyctiphanis</name>
    <dbReference type="NCBI Taxonomy" id="1278244"/>
    <lineage>
        <taxon>Bacteria</taxon>
        <taxon>Pseudomonadati</taxon>
        <taxon>Pseudomonadota</taxon>
        <taxon>Gammaproteobacteria</taxon>
        <taxon>Vibrionales</taxon>
        <taxon>Vibrionaceae</taxon>
        <taxon>Veronia</taxon>
    </lineage>
</organism>
<feature type="transmembrane region" description="Helical" evidence="1">
    <location>
        <begin position="122"/>
        <end position="145"/>
    </location>
</feature>
<evidence type="ECO:0000256" key="1">
    <source>
        <dbReference type="SAM" id="Phobius"/>
    </source>
</evidence>
<dbReference type="AlphaFoldDB" id="A0A4Q0YQC4"/>
<comment type="caution">
    <text evidence="2">The sequence shown here is derived from an EMBL/GenBank/DDBJ whole genome shotgun (WGS) entry which is preliminary data.</text>
</comment>
<dbReference type="EMBL" id="PEIB01000011">
    <property type="protein sequence ID" value="RXJ73222.1"/>
    <property type="molecule type" value="Genomic_DNA"/>
</dbReference>
<accession>A0A4Q0YQC4</accession>
<name>A0A4Q0YQC4_9GAMM</name>
<dbReference type="RefSeq" id="WP_129122272.1">
    <property type="nucleotide sequence ID" value="NZ_PEIB01000011.1"/>
</dbReference>
<protein>
    <submittedName>
        <fullName evidence="2">Uncharacterized protein</fullName>
    </submittedName>
</protein>